<name>A0A813LQ21_POLGL</name>
<reference evidence="2" key="1">
    <citation type="submission" date="2021-02" db="EMBL/GenBank/DDBJ databases">
        <authorList>
            <person name="Dougan E. K."/>
            <person name="Rhodes N."/>
            <person name="Thang M."/>
            <person name="Chan C."/>
        </authorList>
    </citation>
    <scope>NUCLEOTIDE SEQUENCE</scope>
</reference>
<evidence type="ECO:0000313" key="3">
    <source>
        <dbReference type="Proteomes" id="UP000626109"/>
    </source>
</evidence>
<accession>A0A813LQ21</accession>
<protein>
    <submittedName>
        <fullName evidence="2">Uncharacterized protein</fullName>
    </submittedName>
</protein>
<evidence type="ECO:0000313" key="2">
    <source>
        <dbReference type="EMBL" id="CAE8731843.1"/>
    </source>
</evidence>
<gene>
    <name evidence="2" type="ORF">PGLA2088_LOCUS46159</name>
</gene>
<dbReference type="EMBL" id="CAJNNW010036066">
    <property type="protein sequence ID" value="CAE8731843.1"/>
    <property type="molecule type" value="Genomic_DNA"/>
</dbReference>
<comment type="caution">
    <text evidence="2">The sequence shown here is derived from an EMBL/GenBank/DDBJ whole genome shotgun (WGS) entry which is preliminary data.</text>
</comment>
<proteinExistence type="predicted"/>
<feature type="region of interest" description="Disordered" evidence="1">
    <location>
        <begin position="1"/>
        <end position="54"/>
    </location>
</feature>
<sequence length="299" mass="33272">MRPPEPVQEAAVDTKGGSLLPQPLLVSSAAASASASGHSQGGEPSRDGSLPGELPARDTLEALVQKLVLPPARSSSGAPLLAEQLHEEVLAAAEPGHGLEETRRRLRSFFERRRARLVLQCDVIAGRLRKHCRGWGALRRVSAVVQTRLRLLSREIEAADARLRRLAEPDIFYQTGAAVSTRPIPKACTNKPLFDTNEVYSQTAVSCIFRADVVVCLREMMYEDRSTRFLRRFLMQMKHLPMSYRQELWRWTVDLREGTMVGSVAASGCAPLPVTWVRRSQDFDERLRKLSRAFGCSGL</sequence>
<feature type="compositionally biased region" description="Low complexity" evidence="1">
    <location>
        <begin position="27"/>
        <end position="36"/>
    </location>
</feature>
<dbReference type="Proteomes" id="UP000626109">
    <property type="component" value="Unassembled WGS sequence"/>
</dbReference>
<evidence type="ECO:0000256" key="1">
    <source>
        <dbReference type="SAM" id="MobiDB-lite"/>
    </source>
</evidence>
<dbReference type="AlphaFoldDB" id="A0A813LQ21"/>
<organism evidence="2 3">
    <name type="scientific">Polarella glacialis</name>
    <name type="common">Dinoflagellate</name>
    <dbReference type="NCBI Taxonomy" id="89957"/>
    <lineage>
        <taxon>Eukaryota</taxon>
        <taxon>Sar</taxon>
        <taxon>Alveolata</taxon>
        <taxon>Dinophyceae</taxon>
        <taxon>Suessiales</taxon>
        <taxon>Suessiaceae</taxon>
        <taxon>Polarella</taxon>
    </lineage>
</organism>